<reference evidence="3" key="1">
    <citation type="journal article" date="2018" name="Gigascience">
        <title>Genome assembly of the Pink Ipe (Handroanthus impetiginosus, Bignoniaceae), a highly valued, ecologically keystone Neotropical timber forest tree.</title>
        <authorList>
            <person name="Silva-Junior O.B."/>
            <person name="Grattapaglia D."/>
            <person name="Novaes E."/>
            <person name="Collevatti R.G."/>
        </authorList>
    </citation>
    <scope>NUCLEOTIDE SEQUENCE [LARGE SCALE GENOMIC DNA]</scope>
    <source>
        <strain evidence="3">cv. UFG-1</strain>
    </source>
</reference>
<keyword evidence="3" id="KW-1185">Reference proteome</keyword>
<feature type="compositionally biased region" description="Polar residues" evidence="1">
    <location>
        <begin position="23"/>
        <end position="38"/>
    </location>
</feature>
<feature type="region of interest" description="Disordered" evidence="1">
    <location>
        <begin position="325"/>
        <end position="346"/>
    </location>
</feature>
<protein>
    <submittedName>
        <fullName evidence="2">Uncharacterized protein</fullName>
    </submittedName>
</protein>
<proteinExistence type="predicted"/>
<comment type="caution">
    <text evidence="2">The sequence shown here is derived from an EMBL/GenBank/DDBJ whole genome shotgun (WGS) entry which is preliminary data.</text>
</comment>
<feature type="compositionally biased region" description="Basic and acidic residues" evidence="1">
    <location>
        <begin position="104"/>
        <end position="119"/>
    </location>
</feature>
<evidence type="ECO:0000256" key="1">
    <source>
        <dbReference type="SAM" id="MobiDB-lite"/>
    </source>
</evidence>
<sequence>MKQENINCPNGRSKMNMMEDLSKSCSAGTQGDDPTTSIGKVGSAIDSRHDSDVSQGNHVLMRDGDELTGFQEGYDSPYEDGELRGSFFYSWEDEVETECVDYESDGRNGDRSDDADHPGSEVVEVGSEGSHGTERRSLLVKRFPEGSRTGPVKHSLRRHFVKDDSDNNEGAGKGSNAGSGTTVEQSMEMVIEENDDGMKRRQLTERHDEVDVKVTQMDEYASKKERGKLQSRVEVRSAMETTDGDDLFMQQCRSRRLSGTYSRPERDISPDKHKGRYRLINHDERDEIHPWTSWGSRRRYTSNYKGVEGRSHTRPRSIACDSRDKIGSLDYHDPRQTENYFSKGTHRPFMRRSPIERDDYVTVRRRMPLTRGVSNYRSRGYYSQRGGRDFREHFEPLPDDAGATVRMPPYLSRREQSFSPSTGKGGHMPIPRRRSRSRSRSRSPKPWHSHRERVFSNRRQSRSPDFRPEARMGRMRLPLPKPTFGTDYGEDYLSPSRGRFSTQRNCRWVDDRPFVDNQLRQRRSPGRVFRRGQRFEPIGSSGRMKSDEYFRHMMRPGRFSFVENGDRRRDGSGEMMMHRGMQSDDGGSSRRFRHNASDDFVTSNLNNEDDVRVSDPRDMPQTQSDRDDKRAFKI</sequence>
<feature type="region of interest" description="Disordered" evidence="1">
    <location>
        <begin position="102"/>
        <end position="185"/>
    </location>
</feature>
<dbReference type="Proteomes" id="UP000231279">
    <property type="component" value="Unassembled WGS sequence"/>
</dbReference>
<feature type="compositionally biased region" description="Basic and acidic residues" evidence="1">
    <location>
        <begin position="609"/>
        <end position="634"/>
    </location>
</feature>
<feature type="compositionally biased region" description="Basic and acidic residues" evidence="1">
    <location>
        <begin position="325"/>
        <end position="336"/>
    </location>
</feature>
<evidence type="ECO:0000313" key="2">
    <source>
        <dbReference type="EMBL" id="PIN26448.1"/>
    </source>
</evidence>
<dbReference type="PANTHER" id="PTHR34536:SF6">
    <property type="entry name" value="DENTIN SIALOPHOSPHOPROTEIN-LIKE PROTEIN"/>
    <property type="match status" value="1"/>
</dbReference>
<evidence type="ECO:0000313" key="3">
    <source>
        <dbReference type="Proteomes" id="UP000231279"/>
    </source>
</evidence>
<feature type="compositionally biased region" description="Basic residues" evidence="1">
    <location>
        <begin position="430"/>
        <end position="451"/>
    </location>
</feature>
<dbReference type="PANTHER" id="PTHR34536">
    <property type="entry name" value="DENTIN SIALOPHOSPHOPROTEIN-LIKE PROTEIN"/>
    <property type="match status" value="1"/>
</dbReference>
<feature type="compositionally biased region" description="Basic and acidic residues" evidence="1">
    <location>
        <begin position="131"/>
        <end position="145"/>
    </location>
</feature>
<organism evidence="2 3">
    <name type="scientific">Handroanthus impetiginosus</name>
    <dbReference type="NCBI Taxonomy" id="429701"/>
    <lineage>
        <taxon>Eukaryota</taxon>
        <taxon>Viridiplantae</taxon>
        <taxon>Streptophyta</taxon>
        <taxon>Embryophyta</taxon>
        <taxon>Tracheophyta</taxon>
        <taxon>Spermatophyta</taxon>
        <taxon>Magnoliopsida</taxon>
        <taxon>eudicotyledons</taxon>
        <taxon>Gunneridae</taxon>
        <taxon>Pentapetalae</taxon>
        <taxon>asterids</taxon>
        <taxon>lamiids</taxon>
        <taxon>Lamiales</taxon>
        <taxon>Bignoniaceae</taxon>
        <taxon>Crescentiina</taxon>
        <taxon>Tabebuia alliance</taxon>
        <taxon>Handroanthus</taxon>
    </lineage>
</organism>
<feature type="compositionally biased region" description="Low complexity" evidence="1">
    <location>
        <begin position="120"/>
        <end position="130"/>
    </location>
</feature>
<dbReference type="AlphaFoldDB" id="A0A2G9I9L9"/>
<feature type="compositionally biased region" description="Basic and acidic residues" evidence="1">
    <location>
        <begin position="462"/>
        <end position="472"/>
    </location>
</feature>
<dbReference type="EMBL" id="NKXS01000094">
    <property type="protein sequence ID" value="PIN26448.1"/>
    <property type="molecule type" value="Genomic_DNA"/>
</dbReference>
<feature type="region of interest" description="Disordered" evidence="1">
    <location>
        <begin position="22"/>
        <end position="56"/>
    </location>
</feature>
<name>A0A2G9I9L9_9LAMI</name>
<feature type="compositionally biased region" description="Basic and acidic residues" evidence="1">
    <location>
        <begin position="386"/>
        <end position="396"/>
    </location>
</feature>
<feature type="region of interest" description="Disordered" evidence="1">
    <location>
        <begin position="378"/>
        <end position="490"/>
    </location>
</feature>
<dbReference type="STRING" id="429701.A0A2G9I9L9"/>
<gene>
    <name evidence="2" type="ORF">CDL12_00798</name>
</gene>
<feature type="region of interest" description="Disordered" evidence="1">
    <location>
        <begin position="561"/>
        <end position="634"/>
    </location>
</feature>
<dbReference type="OrthoDB" id="1350766at2759"/>
<accession>A0A2G9I9L9</accession>